<dbReference type="CDD" id="cd00056">
    <property type="entry name" value="ENDO3c"/>
    <property type="match status" value="1"/>
</dbReference>
<dbReference type="GO" id="GO:0006285">
    <property type="term" value="P:base-excision repair, AP site formation"/>
    <property type="evidence" value="ECO:0007669"/>
    <property type="project" value="TreeGrafter"/>
</dbReference>
<dbReference type="Gene3D" id="1.10.340.30">
    <property type="entry name" value="Hypothetical protein, domain 2"/>
    <property type="match status" value="1"/>
</dbReference>
<dbReference type="InterPro" id="IPR011257">
    <property type="entry name" value="DNA_glycosylase"/>
</dbReference>
<dbReference type="GO" id="GO:0008725">
    <property type="term" value="F:DNA-3-methyladenine glycosylase activity"/>
    <property type="evidence" value="ECO:0007669"/>
    <property type="project" value="TreeGrafter"/>
</dbReference>
<dbReference type="SMART" id="SM00478">
    <property type="entry name" value="ENDO3c"/>
    <property type="match status" value="1"/>
</dbReference>
<keyword evidence="4" id="KW-0234">DNA repair</keyword>
<feature type="domain" description="DNA-3-methyladenine glycosylase AlkA N-terminal" evidence="6">
    <location>
        <begin position="5"/>
        <end position="127"/>
    </location>
</feature>
<accession>A0A8I1SWN4</accession>
<reference evidence="7" key="1">
    <citation type="submission" date="2021-02" db="EMBL/GenBank/DDBJ databases">
        <title>Thiocyanate and organic carbon inputs drive convergent selection for specific autotrophic Afipia and Thiobacillus strains within complex microbiomes.</title>
        <authorList>
            <person name="Huddy R.J."/>
            <person name="Sachdeva R."/>
            <person name="Kadzinga F."/>
            <person name="Kantor R.S."/>
            <person name="Harrison S.T.L."/>
            <person name="Banfield J.F."/>
        </authorList>
    </citation>
    <scope>NUCLEOTIDE SEQUENCE</scope>
    <source>
        <strain evidence="7">SCN18_13_7_16_R3_B_64_19</strain>
    </source>
</reference>
<dbReference type="GO" id="GO:0006307">
    <property type="term" value="P:DNA alkylation repair"/>
    <property type="evidence" value="ECO:0007669"/>
    <property type="project" value="TreeGrafter"/>
</dbReference>
<organism evidence="7 8">
    <name type="scientific">Thiomonas arsenitoxydans (strain DSM 22701 / CIP 110005 / 3As)</name>
    <dbReference type="NCBI Taxonomy" id="426114"/>
    <lineage>
        <taxon>Bacteria</taxon>
        <taxon>Pseudomonadati</taxon>
        <taxon>Pseudomonadota</taxon>
        <taxon>Betaproteobacteria</taxon>
        <taxon>Burkholderiales</taxon>
        <taxon>Thiomonas</taxon>
    </lineage>
</organism>
<evidence type="ECO:0000256" key="4">
    <source>
        <dbReference type="ARBA" id="ARBA00023204"/>
    </source>
</evidence>
<dbReference type="InterPro" id="IPR037046">
    <property type="entry name" value="AlkA_N_sf"/>
</dbReference>
<dbReference type="Proteomes" id="UP000664800">
    <property type="component" value="Unassembled WGS sequence"/>
</dbReference>
<evidence type="ECO:0000313" key="8">
    <source>
        <dbReference type="Proteomes" id="UP000664800"/>
    </source>
</evidence>
<keyword evidence="3" id="KW-0227">DNA damage</keyword>
<dbReference type="InterPro" id="IPR003265">
    <property type="entry name" value="HhH-GPD_domain"/>
</dbReference>
<evidence type="ECO:0000256" key="2">
    <source>
        <dbReference type="ARBA" id="ARBA00012000"/>
    </source>
</evidence>
<dbReference type="InterPro" id="IPR051912">
    <property type="entry name" value="Alkylbase_DNA_Glycosylase/TA"/>
</dbReference>
<evidence type="ECO:0000256" key="3">
    <source>
        <dbReference type="ARBA" id="ARBA00022763"/>
    </source>
</evidence>
<comment type="catalytic activity">
    <reaction evidence="1">
        <text>Hydrolysis of alkylated DNA, releasing 3-methyladenine, 3-methylguanine, 7-methylguanine and 7-methyladenine.</text>
        <dbReference type="EC" id="3.2.2.21"/>
    </reaction>
</comment>
<feature type="domain" description="HhH-GPD" evidence="5">
    <location>
        <begin position="137"/>
        <end position="303"/>
    </location>
</feature>
<dbReference type="EMBL" id="JAFKMR010000034">
    <property type="protein sequence ID" value="MBN8745597.1"/>
    <property type="molecule type" value="Genomic_DNA"/>
</dbReference>
<comment type="caution">
    <text evidence="7">The sequence shown here is derived from an EMBL/GenBank/DDBJ whole genome shotgun (WGS) entry which is preliminary data.</text>
</comment>
<dbReference type="Gene3D" id="3.30.310.20">
    <property type="entry name" value="DNA-3-methyladenine glycosylase AlkA, N-terminal domain"/>
    <property type="match status" value="1"/>
</dbReference>
<dbReference type="GO" id="GO:0032993">
    <property type="term" value="C:protein-DNA complex"/>
    <property type="evidence" value="ECO:0007669"/>
    <property type="project" value="TreeGrafter"/>
</dbReference>
<evidence type="ECO:0000256" key="1">
    <source>
        <dbReference type="ARBA" id="ARBA00000086"/>
    </source>
</evidence>
<evidence type="ECO:0000259" key="6">
    <source>
        <dbReference type="SMART" id="SM01009"/>
    </source>
</evidence>
<dbReference type="Pfam" id="PF06029">
    <property type="entry name" value="AlkA_N"/>
    <property type="match status" value="1"/>
</dbReference>
<proteinExistence type="predicted"/>
<dbReference type="SMART" id="SM01009">
    <property type="entry name" value="AlkA_N"/>
    <property type="match status" value="1"/>
</dbReference>
<dbReference type="Pfam" id="PF00730">
    <property type="entry name" value="HhH-GPD"/>
    <property type="match status" value="1"/>
</dbReference>
<dbReference type="PANTHER" id="PTHR43003:SF13">
    <property type="entry name" value="DNA-3-METHYLADENINE GLYCOSYLASE 2"/>
    <property type="match status" value="1"/>
</dbReference>
<dbReference type="GO" id="GO:0005737">
    <property type="term" value="C:cytoplasm"/>
    <property type="evidence" value="ECO:0007669"/>
    <property type="project" value="TreeGrafter"/>
</dbReference>
<dbReference type="EC" id="3.2.2.21" evidence="2"/>
<dbReference type="InterPro" id="IPR010316">
    <property type="entry name" value="AlkA_N"/>
</dbReference>
<dbReference type="GO" id="GO:0043916">
    <property type="term" value="F:DNA-7-methylguanine glycosylase activity"/>
    <property type="evidence" value="ECO:0007669"/>
    <property type="project" value="TreeGrafter"/>
</dbReference>
<evidence type="ECO:0000313" key="7">
    <source>
        <dbReference type="EMBL" id="MBN8745597.1"/>
    </source>
</evidence>
<evidence type="ECO:0000259" key="5">
    <source>
        <dbReference type="SMART" id="SM00478"/>
    </source>
</evidence>
<name>A0A8I1SWN4_THIA3</name>
<dbReference type="RefSeq" id="WP_276732542.1">
    <property type="nucleotide sequence ID" value="NZ_JAFKMR010000034.1"/>
</dbReference>
<dbReference type="PANTHER" id="PTHR43003">
    <property type="entry name" value="DNA-3-METHYLADENINE GLYCOSYLASE"/>
    <property type="match status" value="1"/>
</dbReference>
<dbReference type="GO" id="GO:0032131">
    <property type="term" value="F:alkylated DNA binding"/>
    <property type="evidence" value="ECO:0007669"/>
    <property type="project" value="TreeGrafter"/>
</dbReference>
<gene>
    <name evidence="7" type="ORF">J0I24_15035</name>
</gene>
<dbReference type="SUPFAM" id="SSF48150">
    <property type="entry name" value="DNA-glycosylase"/>
    <property type="match status" value="1"/>
</dbReference>
<dbReference type="AlphaFoldDB" id="A0A8I1SWN4"/>
<sequence>MNDIPIRLDPRGPFRLDLTVWALRRQSGNRIDLWDGQTYRRSLVIGDSVLLVEVREEGKDDAPRLAVRLQGGGSDRPGVRAAAAAQLVRILGLDVDLSGFYARAAQDALLAPLVQRYRGLKPPRFPSLFEALATAIACQQVSLASGIALLGRLAQAFGAAPAEVPTLHAFPQPAALRAIDPAALHALGWSRQKAQYLLDVAARLDAGALPEAQLDQADDGELLRRLCTLRGIKRWSSQYVALRGMGRLGVFPVDDVGAHKHLAAWLDLPARLDAASTEALVSRWQPDAGLVYFHLLLRRLEAQGQIRAGDVTSVAPPFEEPLVSSDSRNPEVMP</sequence>
<protein>
    <recommendedName>
        <fullName evidence="2">DNA-3-methyladenine glycosylase II</fullName>
        <ecNumber evidence="2">3.2.2.21</ecNumber>
    </recommendedName>
</protein>